<keyword evidence="4" id="KW-1185">Reference proteome</keyword>
<organism evidence="3 4">
    <name type="scientific">Plasmodium inui San Antonio 1</name>
    <dbReference type="NCBI Taxonomy" id="1237626"/>
    <lineage>
        <taxon>Eukaryota</taxon>
        <taxon>Sar</taxon>
        <taxon>Alveolata</taxon>
        <taxon>Apicomplexa</taxon>
        <taxon>Aconoidasida</taxon>
        <taxon>Haemosporida</taxon>
        <taxon>Plasmodiidae</taxon>
        <taxon>Plasmodium</taxon>
        <taxon>Plasmodium (Plasmodium)</taxon>
    </lineage>
</organism>
<dbReference type="RefSeq" id="XP_008813859.1">
    <property type="nucleotide sequence ID" value="XM_008815637.1"/>
</dbReference>
<reference evidence="3 4" key="1">
    <citation type="submission" date="2013-02" db="EMBL/GenBank/DDBJ databases">
        <title>The Genome Sequence of Plasmodium inui San Antonio 1.</title>
        <authorList>
            <consortium name="The Broad Institute Genome Sequencing Platform"/>
            <consortium name="The Broad Institute Genome Sequencing Center for Infectious Disease"/>
            <person name="Neafsey D."/>
            <person name="Cheeseman I."/>
            <person name="Volkman S."/>
            <person name="Adams J."/>
            <person name="Walker B."/>
            <person name="Young S.K."/>
            <person name="Zeng Q."/>
            <person name="Gargeya S."/>
            <person name="Fitzgerald M."/>
            <person name="Haas B."/>
            <person name="Abouelleil A."/>
            <person name="Alvarado L."/>
            <person name="Arachchi H.M."/>
            <person name="Berlin A.M."/>
            <person name="Chapman S.B."/>
            <person name="Dewar J."/>
            <person name="Goldberg J."/>
            <person name="Griggs A."/>
            <person name="Gujja S."/>
            <person name="Hansen M."/>
            <person name="Howarth C."/>
            <person name="Imamovic A."/>
            <person name="Larimer J."/>
            <person name="McCowan C."/>
            <person name="Murphy C."/>
            <person name="Neiman D."/>
            <person name="Pearson M."/>
            <person name="Priest M."/>
            <person name="Roberts A."/>
            <person name="Saif S."/>
            <person name="Shea T."/>
            <person name="Sisk P."/>
            <person name="Sykes S."/>
            <person name="Wortman J."/>
            <person name="Nusbaum C."/>
            <person name="Birren B."/>
        </authorList>
    </citation>
    <scope>NUCLEOTIDE SEQUENCE [LARGE SCALE GENOMIC DNA]</scope>
    <source>
        <strain evidence="3 4">San Antonio 1</strain>
    </source>
</reference>
<dbReference type="Proteomes" id="UP000030640">
    <property type="component" value="Unassembled WGS sequence"/>
</dbReference>
<evidence type="ECO:0008006" key="5">
    <source>
        <dbReference type="Google" id="ProtNLM"/>
    </source>
</evidence>
<accession>W7A7K5</accession>
<dbReference type="Pfam" id="PF13862">
    <property type="entry name" value="BCCIP"/>
    <property type="match status" value="1"/>
</dbReference>
<feature type="compositionally biased region" description="Acidic residues" evidence="2">
    <location>
        <begin position="182"/>
        <end position="198"/>
    </location>
</feature>
<dbReference type="OrthoDB" id="27543at2759"/>
<dbReference type="PANTHER" id="PTHR13261">
    <property type="entry name" value="BRCA2 AND CDKN1A INTERACTING PROTEIN"/>
    <property type="match status" value="1"/>
</dbReference>
<evidence type="ECO:0000256" key="1">
    <source>
        <dbReference type="ARBA" id="ARBA00006781"/>
    </source>
</evidence>
<name>W7A7K5_9APIC</name>
<dbReference type="PANTHER" id="PTHR13261:SF0">
    <property type="entry name" value="BRCA2 AND CDKN1A-INTERACTING PROTEIN"/>
    <property type="match status" value="1"/>
</dbReference>
<evidence type="ECO:0000313" key="4">
    <source>
        <dbReference type="Proteomes" id="UP000030640"/>
    </source>
</evidence>
<dbReference type="EMBL" id="KI965460">
    <property type="protein sequence ID" value="EUD69157.1"/>
    <property type="molecule type" value="Genomic_DNA"/>
</dbReference>
<feature type="compositionally biased region" description="Basic residues" evidence="2">
    <location>
        <begin position="34"/>
        <end position="46"/>
    </location>
</feature>
<dbReference type="GeneID" id="20035294"/>
<feature type="compositionally biased region" description="Basic and acidic residues" evidence="2">
    <location>
        <begin position="56"/>
        <end position="72"/>
    </location>
</feature>
<dbReference type="GO" id="GO:0005634">
    <property type="term" value="C:nucleus"/>
    <property type="evidence" value="ECO:0007669"/>
    <property type="project" value="TreeGrafter"/>
</dbReference>
<feature type="region of interest" description="Disordered" evidence="2">
    <location>
        <begin position="1"/>
        <end position="115"/>
    </location>
</feature>
<dbReference type="AlphaFoldDB" id="W7A7K5"/>
<feature type="region of interest" description="Disordered" evidence="2">
    <location>
        <begin position="179"/>
        <end position="210"/>
    </location>
</feature>
<proteinExistence type="inferred from homology"/>
<feature type="compositionally biased region" description="Basic residues" evidence="2">
    <location>
        <begin position="73"/>
        <end position="93"/>
    </location>
</feature>
<gene>
    <name evidence="3" type="ORF">C922_00020</name>
</gene>
<dbReference type="VEuPathDB" id="PlasmoDB:C922_00020"/>
<evidence type="ECO:0000256" key="2">
    <source>
        <dbReference type="SAM" id="MobiDB-lite"/>
    </source>
</evidence>
<feature type="compositionally biased region" description="Acidic residues" evidence="2">
    <location>
        <begin position="99"/>
        <end position="113"/>
    </location>
</feature>
<dbReference type="InterPro" id="IPR025602">
    <property type="entry name" value="BCP1_family"/>
</dbReference>
<sequence length="425" mass="47566">MAKQEEGGSEGESSQGSDPLQSRIDDKTTPHSEVKKKRDNKLKNGKASHPPGGRNGVEKKEPRKGVKKFDAKKGRKRKMIRRKERLKRKRKAKERGEGNQDEDCEQDSQEESGEDHLVVDFELIDPTDKYKDNVRILLRSTELYSNLKCTEELVSIICDQQNIGKFLCVVNGARDGEKEASFEDPADGTVDDTADGTEGDTAHGRGAPSNGIDHNMVGFQTIINLNQYGEIAPLKELLLQKVKKVNTPDYVESAKKITSLLSSNETKNIGLLIGHRILNTPMTLVPLIHKNIIEDVYWSQGIEDLDQSEKKFYFFDYLLFYTKIYNNAEGENIFANYEEEYFFRHKTDHVVWNNNNVKKFYEVVNGKNREVTYKECVTVFVVPFAKVDEALGQMQRGVAHVGGVSGVSGIRGISGGGASSAAGRG</sequence>
<feature type="compositionally biased region" description="Basic and acidic residues" evidence="2">
    <location>
        <begin position="23"/>
        <end position="33"/>
    </location>
</feature>
<comment type="similarity">
    <text evidence="1">Belongs to the BCP1 family.</text>
</comment>
<evidence type="ECO:0000313" key="3">
    <source>
        <dbReference type="EMBL" id="EUD69157.1"/>
    </source>
</evidence>
<protein>
    <recommendedName>
        <fullName evidence="5">Protein BCP1</fullName>
    </recommendedName>
</protein>